<feature type="signal peptide" evidence="2">
    <location>
        <begin position="1"/>
        <end position="21"/>
    </location>
</feature>
<evidence type="ECO:0000256" key="1">
    <source>
        <dbReference type="SAM" id="MobiDB-lite"/>
    </source>
</evidence>
<feature type="chain" id="PRO_5001557893" evidence="2">
    <location>
        <begin position="22"/>
        <end position="143"/>
    </location>
</feature>
<feature type="region of interest" description="Disordered" evidence="1">
    <location>
        <begin position="53"/>
        <end position="129"/>
    </location>
</feature>
<feature type="compositionally biased region" description="Acidic residues" evidence="1">
    <location>
        <begin position="111"/>
        <end position="121"/>
    </location>
</feature>
<dbReference type="AlphaFoldDB" id="A0A034WHC6"/>
<proteinExistence type="predicted"/>
<accession>A0A034WHC6</accession>
<evidence type="ECO:0000256" key="2">
    <source>
        <dbReference type="SAM" id="SignalP"/>
    </source>
</evidence>
<protein>
    <submittedName>
        <fullName evidence="3">Uncharacterized protein</fullName>
    </submittedName>
</protein>
<feature type="compositionally biased region" description="Acidic residues" evidence="1">
    <location>
        <begin position="91"/>
        <end position="101"/>
    </location>
</feature>
<dbReference type="EMBL" id="GAKP01004858">
    <property type="protein sequence ID" value="JAC54094.1"/>
    <property type="molecule type" value="Transcribed_RNA"/>
</dbReference>
<feature type="compositionally biased region" description="Acidic residues" evidence="1">
    <location>
        <begin position="74"/>
        <end position="83"/>
    </location>
</feature>
<keyword evidence="2" id="KW-0732">Signal</keyword>
<name>A0A034WHC6_BACDO</name>
<feature type="compositionally biased region" description="Basic and acidic residues" evidence="1">
    <location>
        <begin position="54"/>
        <end position="73"/>
    </location>
</feature>
<sequence length="143" mass="16505">MRCFQWCVLLFLITVLHSCVCHPLGIRIASLAKQHESLQDSEFDDYELDDEVVSDSHADDSNDRADGKEHNDDIYEDYDDVNDLADNVKDENDDEEFNDNDDEHHDKVIEENDIEDNSSDDDMGRIAGYRPDVALTSPLEYYN</sequence>
<reference evidence="3" key="1">
    <citation type="journal article" date="2014" name="BMC Genomics">
        <title>Characterizing the developmental transcriptome of the oriental fruit fly, Bactrocera dorsalis (Diptera: Tephritidae) through comparative genomic analysis with Drosophila melanogaster utilizing modENCODE datasets.</title>
        <authorList>
            <person name="Geib S.M."/>
            <person name="Calla B."/>
            <person name="Hall B."/>
            <person name="Hou S."/>
            <person name="Manoukis N.C."/>
        </authorList>
    </citation>
    <scope>NUCLEOTIDE SEQUENCE</scope>
    <source>
        <strain evidence="3">Punador</strain>
    </source>
</reference>
<evidence type="ECO:0000313" key="3">
    <source>
        <dbReference type="EMBL" id="JAC54094.1"/>
    </source>
</evidence>
<organism evidence="3">
    <name type="scientific">Bactrocera dorsalis</name>
    <name type="common">Oriental fruit fly</name>
    <name type="synonym">Dacus dorsalis</name>
    <dbReference type="NCBI Taxonomy" id="27457"/>
    <lineage>
        <taxon>Eukaryota</taxon>
        <taxon>Metazoa</taxon>
        <taxon>Ecdysozoa</taxon>
        <taxon>Arthropoda</taxon>
        <taxon>Hexapoda</taxon>
        <taxon>Insecta</taxon>
        <taxon>Pterygota</taxon>
        <taxon>Neoptera</taxon>
        <taxon>Endopterygota</taxon>
        <taxon>Diptera</taxon>
        <taxon>Brachycera</taxon>
        <taxon>Muscomorpha</taxon>
        <taxon>Tephritoidea</taxon>
        <taxon>Tephritidae</taxon>
        <taxon>Bactrocera</taxon>
        <taxon>Bactrocera</taxon>
    </lineage>
</organism>